<keyword evidence="6" id="KW-0418">Kinase</keyword>
<reference evidence="9" key="1">
    <citation type="journal article" date="2014" name="Front. Microbiol.">
        <title>High frequency of phylogenetically diverse reductive dehalogenase-homologous genes in deep subseafloor sedimentary metagenomes.</title>
        <authorList>
            <person name="Kawai M."/>
            <person name="Futagami T."/>
            <person name="Toyoda A."/>
            <person name="Takaki Y."/>
            <person name="Nishi S."/>
            <person name="Hori S."/>
            <person name="Arai W."/>
            <person name="Tsubouchi T."/>
            <person name="Morono Y."/>
            <person name="Uchiyama I."/>
            <person name="Ito T."/>
            <person name="Fujiyama A."/>
            <person name="Inagaki F."/>
            <person name="Takami H."/>
        </authorList>
    </citation>
    <scope>NUCLEOTIDE SEQUENCE</scope>
    <source>
        <strain evidence="9">Expedition CK06-06</strain>
    </source>
</reference>
<evidence type="ECO:0000259" key="8">
    <source>
        <dbReference type="SMART" id="SM00359"/>
    </source>
</evidence>
<sequence>KIVSRKRWIAFDTKIEGKIAVDEGAKEALLKRGKSLLPSGISRVEGRFNTGACVAVVDMEGKEFARGLTSYSSDEIEKIKGKKSSEIEKTLGYKDYDEVIHRDNLVILKE</sequence>
<keyword evidence="7" id="KW-0067">ATP-binding</keyword>
<keyword evidence="4" id="KW-0808">Transferase</keyword>
<dbReference type="EMBL" id="BARV01022601">
    <property type="protein sequence ID" value="GAI21888.1"/>
    <property type="molecule type" value="Genomic_DNA"/>
</dbReference>
<dbReference type="SMART" id="SM00359">
    <property type="entry name" value="PUA"/>
    <property type="match status" value="1"/>
</dbReference>
<gene>
    <name evidence="9" type="ORF">S06H3_37230</name>
</gene>
<dbReference type="GO" id="GO:0004349">
    <property type="term" value="F:glutamate 5-kinase activity"/>
    <property type="evidence" value="ECO:0007669"/>
    <property type="project" value="TreeGrafter"/>
</dbReference>
<organism evidence="9">
    <name type="scientific">marine sediment metagenome</name>
    <dbReference type="NCBI Taxonomy" id="412755"/>
    <lineage>
        <taxon>unclassified sequences</taxon>
        <taxon>metagenomes</taxon>
        <taxon>ecological metagenomes</taxon>
    </lineage>
</organism>
<comment type="caution">
    <text evidence="9">The sequence shown here is derived from an EMBL/GenBank/DDBJ whole genome shotgun (WGS) entry which is preliminary data.</text>
</comment>
<dbReference type="GO" id="GO:0005524">
    <property type="term" value="F:ATP binding"/>
    <property type="evidence" value="ECO:0007669"/>
    <property type="project" value="UniProtKB-KW"/>
</dbReference>
<dbReference type="PROSITE" id="PS50890">
    <property type="entry name" value="PUA"/>
    <property type="match status" value="1"/>
</dbReference>
<evidence type="ECO:0000256" key="6">
    <source>
        <dbReference type="ARBA" id="ARBA00022777"/>
    </source>
</evidence>
<dbReference type="GO" id="GO:0005829">
    <property type="term" value="C:cytosol"/>
    <property type="evidence" value="ECO:0007669"/>
    <property type="project" value="TreeGrafter"/>
</dbReference>
<keyword evidence="3" id="KW-0641">Proline biosynthesis</keyword>
<dbReference type="GO" id="GO:0003723">
    <property type="term" value="F:RNA binding"/>
    <property type="evidence" value="ECO:0007669"/>
    <property type="project" value="InterPro"/>
</dbReference>
<evidence type="ECO:0000256" key="4">
    <source>
        <dbReference type="ARBA" id="ARBA00022679"/>
    </source>
</evidence>
<evidence type="ECO:0000313" key="9">
    <source>
        <dbReference type="EMBL" id="GAI21888.1"/>
    </source>
</evidence>
<dbReference type="CDD" id="cd21157">
    <property type="entry name" value="PUA_G5K"/>
    <property type="match status" value="1"/>
</dbReference>
<feature type="domain" description="PUA" evidence="8">
    <location>
        <begin position="17"/>
        <end position="100"/>
    </location>
</feature>
<dbReference type="PANTHER" id="PTHR43654">
    <property type="entry name" value="GLUTAMATE 5-KINASE"/>
    <property type="match status" value="1"/>
</dbReference>
<keyword evidence="1" id="KW-0963">Cytoplasm</keyword>
<evidence type="ECO:0000256" key="7">
    <source>
        <dbReference type="ARBA" id="ARBA00022840"/>
    </source>
</evidence>
<dbReference type="PANTHER" id="PTHR43654:SF1">
    <property type="entry name" value="ISOPENTENYL PHOSPHATE KINASE"/>
    <property type="match status" value="1"/>
</dbReference>
<evidence type="ECO:0000256" key="3">
    <source>
        <dbReference type="ARBA" id="ARBA00022650"/>
    </source>
</evidence>
<keyword evidence="2" id="KW-0028">Amino-acid biosynthesis</keyword>
<protein>
    <recommendedName>
        <fullName evidence="8">PUA domain-containing protein</fullName>
    </recommendedName>
</protein>
<feature type="non-terminal residue" evidence="9">
    <location>
        <position position="1"/>
    </location>
</feature>
<dbReference type="AlphaFoldDB" id="X1LS21"/>
<dbReference type="SUPFAM" id="SSF88697">
    <property type="entry name" value="PUA domain-like"/>
    <property type="match status" value="1"/>
</dbReference>
<evidence type="ECO:0000256" key="5">
    <source>
        <dbReference type="ARBA" id="ARBA00022741"/>
    </source>
</evidence>
<accession>X1LS21</accession>
<dbReference type="FunFam" id="2.30.130.10:FF:000007">
    <property type="entry name" value="Glutamate 5-kinase"/>
    <property type="match status" value="1"/>
</dbReference>
<dbReference type="GO" id="GO:0008652">
    <property type="term" value="P:amino acid biosynthetic process"/>
    <property type="evidence" value="ECO:0007669"/>
    <property type="project" value="UniProtKB-KW"/>
</dbReference>
<dbReference type="Gene3D" id="2.30.130.10">
    <property type="entry name" value="PUA domain"/>
    <property type="match status" value="1"/>
</dbReference>
<evidence type="ECO:0000256" key="2">
    <source>
        <dbReference type="ARBA" id="ARBA00022605"/>
    </source>
</evidence>
<evidence type="ECO:0000256" key="1">
    <source>
        <dbReference type="ARBA" id="ARBA00022490"/>
    </source>
</evidence>
<dbReference type="Pfam" id="PF01472">
    <property type="entry name" value="PUA"/>
    <property type="match status" value="1"/>
</dbReference>
<dbReference type="InterPro" id="IPR002478">
    <property type="entry name" value="PUA"/>
</dbReference>
<keyword evidence="5" id="KW-0547">Nucleotide-binding</keyword>
<proteinExistence type="predicted"/>
<name>X1LS21_9ZZZZ</name>
<dbReference type="InterPro" id="IPR015947">
    <property type="entry name" value="PUA-like_sf"/>
</dbReference>
<dbReference type="InterPro" id="IPR036974">
    <property type="entry name" value="PUA_sf"/>
</dbReference>